<evidence type="ECO:0000256" key="1">
    <source>
        <dbReference type="SAM" id="SignalP"/>
    </source>
</evidence>
<dbReference type="RefSeq" id="WP_101895799.1">
    <property type="nucleotide sequence ID" value="NZ_CP022684.1"/>
</dbReference>
<evidence type="ECO:0000313" key="2">
    <source>
        <dbReference type="EMBL" id="AUM14425.1"/>
    </source>
</evidence>
<organism evidence="2 3">
    <name type="scientific">Ketobacter alkanivorans</name>
    <dbReference type="NCBI Taxonomy" id="1917421"/>
    <lineage>
        <taxon>Bacteria</taxon>
        <taxon>Pseudomonadati</taxon>
        <taxon>Pseudomonadota</taxon>
        <taxon>Gammaproteobacteria</taxon>
        <taxon>Pseudomonadales</taxon>
        <taxon>Ketobacteraceae</taxon>
        <taxon>Ketobacter</taxon>
    </lineage>
</organism>
<keyword evidence="1" id="KW-0732">Signal</keyword>
<protein>
    <recommendedName>
        <fullName evidence="4">DUF3108 domain-containing protein</fullName>
    </recommendedName>
</protein>
<gene>
    <name evidence="2" type="ORF">Kalk_19210</name>
</gene>
<dbReference type="EMBL" id="CP022684">
    <property type="protein sequence ID" value="AUM14425.1"/>
    <property type="molecule type" value="Genomic_DNA"/>
</dbReference>
<dbReference type="OrthoDB" id="1491713at2"/>
<dbReference type="Proteomes" id="UP000235116">
    <property type="component" value="Chromosome"/>
</dbReference>
<evidence type="ECO:0000313" key="3">
    <source>
        <dbReference type="Proteomes" id="UP000235116"/>
    </source>
</evidence>
<dbReference type="AlphaFoldDB" id="A0A2K9LSK1"/>
<feature type="chain" id="PRO_5014629669" description="DUF3108 domain-containing protein" evidence="1">
    <location>
        <begin position="18"/>
        <end position="249"/>
    </location>
</feature>
<dbReference type="KEGG" id="kak:Kalk_19210"/>
<accession>A0A2K9LSK1</accession>
<keyword evidence="3" id="KW-1185">Reference proteome</keyword>
<feature type="signal peptide" evidence="1">
    <location>
        <begin position="1"/>
        <end position="17"/>
    </location>
</feature>
<reference evidence="3" key="1">
    <citation type="submission" date="2017-08" db="EMBL/GenBank/DDBJ databases">
        <title>Direct submision.</title>
        <authorList>
            <person name="Kim S.-J."/>
            <person name="Rhee S.-K."/>
        </authorList>
    </citation>
    <scope>NUCLEOTIDE SEQUENCE [LARGE SCALE GENOMIC DNA]</scope>
    <source>
        <strain evidence="3">GI5</strain>
    </source>
</reference>
<evidence type="ECO:0008006" key="4">
    <source>
        <dbReference type="Google" id="ProtNLM"/>
    </source>
</evidence>
<proteinExistence type="predicted"/>
<name>A0A2K9LSK1_9GAMM</name>
<sequence>MRLLALVLGLIANCTIAQPDTIIGYAYDVGKSNLRYMETYASVYDTNGLLLQSSVQYTSPKKDILALKTLDYSNHPYAPDFTFDNRTANYIESIEWLDDNKVLVKRKDSGREWEEKIINIPEPAVADAGFDAFLKDQLTPLQQGQTLRFNFLNPARLDWFRFTATAIGNTSTTITVKVAPANTVLRWLVDPVMLTYQLPDELNRLPRLLHYSGLTNMSLDGQDPLVADIFYEYTTHQPKHHTKPIVMLF</sequence>